<dbReference type="GO" id="GO:0005737">
    <property type="term" value="C:cytoplasm"/>
    <property type="evidence" value="ECO:0007669"/>
    <property type="project" value="UniProtKB-ARBA"/>
</dbReference>
<name>A0A921DSG8_9BACT</name>
<evidence type="ECO:0000256" key="3">
    <source>
        <dbReference type="HAMAP-Rule" id="MF_00385"/>
    </source>
</evidence>
<evidence type="ECO:0000256" key="1">
    <source>
        <dbReference type="ARBA" id="ARBA00022980"/>
    </source>
</evidence>
<dbReference type="PANTHER" id="PTHR12919">
    <property type="entry name" value="30S RIBOSOMAL PROTEIN S16"/>
    <property type="match status" value="1"/>
</dbReference>
<evidence type="ECO:0000313" key="5">
    <source>
        <dbReference type="Proteomes" id="UP000698963"/>
    </source>
</evidence>
<accession>A0A921DSG8</accession>
<keyword evidence="1 3" id="KW-0689">Ribosomal protein</keyword>
<dbReference type="Gene3D" id="3.30.1320.10">
    <property type="match status" value="1"/>
</dbReference>
<evidence type="ECO:0000256" key="2">
    <source>
        <dbReference type="ARBA" id="ARBA00023274"/>
    </source>
</evidence>
<dbReference type="InterPro" id="IPR023803">
    <property type="entry name" value="Ribosomal_bS16_dom_sf"/>
</dbReference>
<dbReference type="InterPro" id="IPR000307">
    <property type="entry name" value="Ribosomal_bS16"/>
</dbReference>
<evidence type="ECO:0000313" key="4">
    <source>
        <dbReference type="EMBL" id="HJD96917.1"/>
    </source>
</evidence>
<comment type="similarity">
    <text evidence="3">Belongs to the bacterial ribosomal protein bS16 family.</text>
</comment>
<dbReference type="GO" id="GO:0003735">
    <property type="term" value="F:structural constituent of ribosome"/>
    <property type="evidence" value="ECO:0007669"/>
    <property type="project" value="InterPro"/>
</dbReference>
<organism evidence="4 5">
    <name type="scientific">Mailhella massiliensis</name>
    <dbReference type="NCBI Taxonomy" id="1903261"/>
    <lineage>
        <taxon>Bacteria</taxon>
        <taxon>Pseudomonadati</taxon>
        <taxon>Thermodesulfobacteriota</taxon>
        <taxon>Desulfovibrionia</taxon>
        <taxon>Desulfovibrionales</taxon>
        <taxon>Desulfovibrionaceae</taxon>
        <taxon>Mailhella</taxon>
    </lineage>
</organism>
<dbReference type="PANTHER" id="PTHR12919:SF20">
    <property type="entry name" value="SMALL RIBOSOMAL SUBUNIT PROTEIN BS16M"/>
    <property type="match status" value="1"/>
</dbReference>
<dbReference type="OrthoDB" id="9807878at2"/>
<dbReference type="NCBIfam" id="TIGR00002">
    <property type="entry name" value="S16"/>
    <property type="match status" value="1"/>
</dbReference>
<dbReference type="Pfam" id="PF00886">
    <property type="entry name" value="Ribosomal_S16"/>
    <property type="match status" value="1"/>
</dbReference>
<dbReference type="Proteomes" id="UP000698963">
    <property type="component" value="Unassembled WGS sequence"/>
</dbReference>
<dbReference type="GO" id="GO:0006412">
    <property type="term" value="P:translation"/>
    <property type="evidence" value="ECO:0007669"/>
    <property type="project" value="UniProtKB-UniRule"/>
</dbReference>
<gene>
    <name evidence="3 4" type="primary">rpsP</name>
    <name evidence="4" type="ORF">K8W16_04660</name>
</gene>
<proteinExistence type="inferred from homology"/>
<reference evidence="4" key="2">
    <citation type="submission" date="2021-09" db="EMBL/GenBank/DDBJ databases">
        <authorList>
            <person name="Gilroy R."/>
        </authorList>
    </citation>
    <scope>NUCLEOTIDE SEQUENCE</scope>
    <source>
        <strain evidence="4">ChiGjej2B2-19336</strain>
    </source>
</reference>
<comment type="caution">
    <text evidence="4">The sequence shown here is derived from an EMBL/GenBank/DDBJ whole genome shotgun (WGS) entry which is preliminary data.</text>
</comment>
<dbReference type="EMBL" id="DYZA01000086">
    <property type="protein sequence ID" value="HJD96917.1"/>
    <property type="molecule type" value="Genomic_DNA"/>
</dbReference>
<keyword evidence="2 3" id="KW-0687">Ribonucleoprotein</keyword>
<dbReference type="SUPFAM" id="SSF54565">
    <property type="entry name" value="Ribosomal protein S16"/>
    <property type="match status" value="1"/>
</dbReference>
<sequence>MSVKVRMTRSGSKKRPFYRIVAINSDSRRDGRPLEFLGYYNPNTNPGTLSIDNDKLQAWVGKGAELSDTVRTLLKKLGK</sequence>
<dbReference type="GO" id="GO:0015935">
    <property type="term" value="C:small ribosomal subunit"/>
    <property type="evidence" value="ECO:0007669"/>
    <property type="project" value="TreeGrafter"/>
</dbReference>
<dbReference type="AlphaFoldDB" id="A0A921DSG8"/>
<dbReference type="HAMAP" id="MF_00385">
    <property type="entry name" value="Ribosomal_bS16"/>
    <property type="match status" value="1"/>
</dbReference>
<dbReference type="RefSeq" id="WP_077072122.1">
    <property type="nucleotide sequence ID" value="NZ_CALUWX010000053.1"/>
</dbReference>
<protein>
    <recommendedName>
        <fullName evidence="3">Small ribosomal subunit protein bS16</fullName>
    </recommendedName>
</protein>
<reference evidence="4" key="1">
    <citation type="journal article" date="2021" name="PeerJ">
        <title>Extensive microbial diversity within the chicken gut microbiome revealed by metagenomics and culture.</title>
        <authorList>
            <person name="Gilroy R."/>
            <person name="Ravi A."/>
            <person name="Getino M."/>
            <person name="Pursley I."/>
            <person name="Horton D.L."/>
            <person name="Alikhan N.F."/>
            <person name="Baker D."/>
            <person name="Gharbi K."/>
            <person name="Hall N."/>
            <person name="Watson M."/>
            <person name="Adriaenssens E.M."/>
            <person name="Foster-Nyarko E."/>
            <person name="Jarju S."/>
            <person name="Secka A."/>
            <person name="Antonio M."/>
            <person name="Oren A."/>
            <person name="Chaudhuri R.R."/>
            <person name="La Ragione R."/>
            <person name="Hildebrand F."/>
            <person name="Pallen M.J."/>
        </authorList>
    </citation>
    <scope>NUCLEOTIDE SEQUENCE</scope>
    <source>
        <strain evidence="4">ChiGjej2B2-19336</strain>
    </source>
</reference>